<gene>
    <name evidence="11" type="primary">RvY_12216</name>
    <name evidence="11" type="synonym">RvY_12216.2</name>
    <name evidence="11" type="ORF">RvY_12216-2</name>
</gene>
<feature type="domain" description="G-protein coupled receptors family 1 profile" evidence="10">
    <location>
        <begin position="1"/>
        <end position="166"/>
    </location>
</feature>
<name>A0A1D1VL27_RAMVA</name>
<evidence type="ECO:0000256" key="2">
    <source>
        <dbReference type="ARBA" id="ARBA00004370"/>
    </source>
</evidence>
<evidence type="ECO:0000256" key="7">
    <source>
        <dbReference type="ARBA" id="ARBA00032251"/>
    </source>
</evidence>
<accession>A0A1D1VL27</accession>
<keyword evidence="12" id="KW-1185">Reference proteome</keyword>
<evidence type="ECO:0000313" key="11">
    <source>
        <dbReference type="EMBL" id="GAV01516.1"/>
    </source>
</evidence>
<feature type="compositionally biased region" description="Basic residues" evidence="8">
    <location>
        <begin position="187"/>
        <end position="199"/>
    </location>
</feature>
<reference evidence="11 12" key="1">
    <citation type="journal article" date="2016" name="Nat. Commun.">
        <title>Extremotolerant tardigrade genome and improved radiotolerance of human cultured cells by tardigrade-unique protein.</title>
        <authorList>
            <person name="Hashimoto T."/>
            <person name="Horikawa D.D."/>
            <person name="Saito Y."/>
            <person name="Kuwahara H."/>
            <person name="Kozuka-Hata H."/>
            <person name="Shin-I T."/>
            <person name="Minakuchi Y."/>
            <person name="Ohishi K."/>
            <person name="Motoyama A."/>
            <person name="Aizu T."/>
            <person name="Enomoto A."/>
            <person name="Kondo K."/>
            <person name="Tanaka S."/>
            <person name="Hara Y."/>
            <person name="Koshikawa S."/>
            <person name="Sagara H."/>
            <person name="Miura T."/>
            <person name="Yokobori S."/>
            <person name="Miyagawa K."/>
            <person name="Suzuki Y."/>
            <person name="Kubo T."/>
            <person name="Oyama M."/>
            <person name="Kohara Y."/>
            <person name="Fujiyama A."/>
            <person name="Arakawa K."/>
            <person name="Katayama T."/>
            <person name="Toyoda A."/>
            <person name="Kunieda T."/>
        </authorList>
    </citation>
    <scope>NUCLEOTIDE SEQUENCE [LARGE SCALE GENOMIC DNA]</scope>
    <source>
        <strain evidence="11 12">YOKOZUNA-1</strain>
    </source>
</reference>
<comment type="function">
    <text evidence="1">Receptor for thyrotropin-releasing hormone (TRH). Upon ligand binding, this G-protein-coupled receptor triggers activation of the phosphatidylinositol (IP3)-calcium-protein kinase C (PKC) pathway.</text>
</comment>
<dbReference type="PANTHER" id="PTHR46061:SF3">
    <property type="entry name" value="THYROTROPIN-RELEASING HORMONE RECEPTOR"/>
    <property type="match status" value="1"/>
</dbReference>
<feature type="transmembrane region" description="Helical" evidence="9">
    <location>
        <begin position="110"/>
        <end position="126"/>
    </location>
</feature>
<evidence type="ECO:0000256" key="4">
    <source>
        <dbReference type="ARBA" id="ARBA00022692"/>
    </source>
</evidence>
<dbReference type="PRINTS" id="PR00237">
    <property type="entry name" value="GPCRRHODOPSN"/>
</dbReference>
<evidence type="ECO:0000259" key="10">
    <source>
        <dbReference type="PROSITE" id="PS50262"/>
    </source>
</evidence>
<evidence type="ECO:0000256" key="3">
    <source>
        <dbReference type="ARBA" id="ARBA00018873"/>
    </source>
</evidence>
<comment type="caution">
    <text evidence="11">The sequence shown here is derived from an EMBL/GenBank/DDBJ whole genome shotgun (WGS) entry which is preliminary data.</text>
</comment>
<dbReference type="AlphaFoldDB" id="A0A1D1VL27"/>
<dbReference type="OrthoDB" id="10036964at2759"/>
<evidence type="ECO:0000256" key="8">
    <source>
        <dbReference type="SAM" id="MobiDB-lite"/>
    </source>
</evidence>
<dbReference type="InterPro" id="IPR000276">
    <property type="entry name" value="GPCR_Rhodpsn"/>
</dbReference>
<dbReference type="GO" id="GO:0004997">
    <property type="term" value="F:thyrotropin-releasing hormone receptor activity"/>
    <property type="evidence" value="ECO:0007669"/>
    <property type="project" value="InterPro"/>
</dbReference>
<dbReference type="PROSITE" id="PS50262">
    <property type="entry name" value="G_PROTEIN_RECEP_F1_2"/>
    <property type="match status" value="1"/>
</dbReference>
<proteinExistence type="predicted"/>
<sequence length="213" mass="24570">MSLSRQLYLGLFGTDLILFYLIPLVVALVCYGQIAITLNRLSGAGWRTPNRNSVDLPQGPQVGLSPNSENLLNAGRQSSRSTTTRLRITDSTMFEGRFTDHIKPQSQKQVLRMLIVIVALFAITWLPYRGLLLYNSFAKEVWLDLWFVFFAKTLIYFNSAMNPYLYNAMSRRFRIAVQRLFYFRSKGKGGGRRHTPTKRIRPEKENQNQVILQ</sequence>
<dbReference type="SUPFAM" id="SSF81321">
    <property type="entry name" value="Family A G protein-coupled receptor-like"/>
    <property type="match status" value="1"/>
</dbReference>
<comment type="subcellular location">
    <subcellularLocation>
        <location evidence="2">Membrane</location>
    </subcellularLocation>
</comment>
<evidence type="ECO:0000313" key="12">
    <source>
        <dbReference type="Proteomes" id="UP000186922"/>
    </source>
</evidence>
<keyword evidence="6 9" id="KW-0472">Membrane</keyword>
<dbReference type="STRING" id="947166.A0A1D1VL27"/>
<dbReference type="Gene3D" id="1.20.1070.10">
    <property type="entry name" value="Rhodopsin 7-helix transmembrane proteins"/>
    <property type="match status" value="1"/>
</dbReference>
<protein>
    <recommendedName>
        <fullName evidence="3">Thyrotropin-releasing hormone receptor</fullName>
    </recommendedName>
    <alternativeName>
        <fullName evidence="7">Thyroliberin receptor</fullName>
    </alternativeName>
</protein>
<dbReference type="InterPro" id="IPR017452">
    <property type="entry name" value="GPCR_Rhodpsn_7TM"/>
</dbReference>
<dbReference type="EMBL" id="BDGG01000007">
    <property type="protein sequence ID" value="GAV01516.1"/>
    <property type="molecule type" value="Genomic_DNA"/>
</dbReference>
<dbReference type="Proteomes" id="UP000186922">
    <property type="component" value="Unassembled WGS sequence"/>
</dbReference>
<dbReference type="GO" id="GO:0016020">
    <property type="term" value="C:membrane"/>
    <property type="evidence" value="ECO:0007669"/>
    <property type="project" value="UniProtKB-SubCell"/>
</dbReference>
<evidence type="ECO:0000256" key="9">
    <source>
        <dbReference type="SAM" id="Phobius"/>
    </source>
</evidence>
<feature type="transmembrane region" description="Helical" evidence="9">
    <location>
        <begin position="6"/>
        <end position="31"/>
    </location>
</feature>
<dbReference type="InterPro" id="IPR002120">
    <property type="entry name" value="TRH_rcpt_1"/>
</dbReference>
<organism evidence="11 12">
    <name type="scientific">Ramazzottius varieornatus</name>
    <name type="common">Water bear</name>
    <name type="synonym">Tardigrade</name>
    <dbReference type="NCBI Taxonomy" id="947166"/>
    <lineage>
        <taxon>Eukaryota</taxon>
        <taxon>Metazoa</taxon>
        <taxon>Ecdysozoa</taxon>
        <taxon>Tardigrada</taxon>
        <taxon>Eutardigrada</taxon>
        <taxon>Parachela</taxon>
        <taxon>Hypsibioidea</taxon>
        <taxon>Ramazzottiidae</taxon>
        <taxon>Ramazzottius</taxon>
    </lineage>
</organism>
<keyword evidence="4 9" id="KW-0812">Transmembrane</keyword>
<feature type="transmembrane region" description="Helical" evidence="9">
    <location>
        <begin position="146"/>
        <end position="166"/>
    </location>
</feature>
<evidence type="ECO:0000256" key="1">
    <source>
        <dbReference type="ARBA" id="ARBA00004100"/>
    </source>
</evidence>
<feature type="region of interest" description="Disordered" evidence="8">
    <location>
        <begin position="187"/>
        <end position="213"/>
    </location>
</feature>
<evidence type="ECO:0000256" key="5">
    <source>
        <dbReference type="ARBA" id="ARBA00022989"/>
    </source>
</evidence>
<keyword evidence="5 9" id="KW-1133">Transmembrane helix</keyword>
<dbReference type="PANTHER" id="PTHR46061">
    <property type="entry name" value="THYROTROPIN-RELEASING HORMONE RECEPTOR"/>
    <property type="match status" value="1"/>
</dbReference>
<evidence type="ECO:0000256" key="6">
    <source>
        <dbReference type="ARBA" id="ARBA00023136"/>
    </source>
</evidence>
<dbReference type="Pfam" id="PF00001">
    <property type="entry name" value="7tm_1"/>
    <property type="match status" value="1"/>
</dbReference>